<proteinExistence type="predicted"/>
<evidence type="ECO:0008006" key="4">
    <source>
        <dbReference type="Google" id="ProtNLM"/>
    </source>
</evidence>
<name>A0ABY9EIL1_9GAMM</name>
<accession>A0ABY9EIL1</accession>
<keyword evidence="1" id="KW-0812">Transmembrane</keyword>
<reference evidence="2 3" key="1">
    <citation type="submission" date="2022-05" db="EMBL/GenBank/DDBJ databases">
        <title>Microbulbifer sp. nov., isolated from sponge.</title>
        <authorList>
            <person name="Gao L."/>
        </authorList>
    </citation>
    <scope>NUCLEOTIDE SEQUENCE [LARGE SCALE GENOMIC DNA]</scope>
    <source>
        <strain evidence="2 3">MI-G</strain>
    </source>
</reference>
<feature type="transmembrane region" description="Helical" evidence="1">
    <location>
        <begin position="413"/>
        <end position="443"/>
    </location>
</feature>
<feature type="transmembrane region" description="Helical" evidence="1">
    <location>
        <begin position="249"/>
        <end position="270"/>
    </location>
</feature>
<evidence type="ECO:0000313" key="3">
    <source>
        <dbReference type="Proteomes" id="UP001321520"/>
    </source>
</evidence>
<feature type="transmembrane region" description="Helical" evidence="1">
    <location>
        <begin position="21"/>
        <end position="40"/>
    </location>
</feature>
<sequence length="1134" mass="124381">MNKLALIAHEAKLEIRAGFSSGIVALAFWGLVIYLLLNLVNADYMQKMGATDIPRNSPSLIYLMGAGCMFFQFFAWAWVFSQPILRDRKASLHEVIYTTPNSLKVMLWGRFIGAAVIGAILSASALVGFLFSPVLVWMGLLPEAAIGPAPWKALGFAWIWLQIPASVGIGALYFIMTLRTRSLAGPFGLAAALMMLWMFAVIVLQGASINPQLAAVMDPSLFTFVYTEVTSWTPLQKSSSLLPFTLGSVLNRIFWCLLPLLALAACLKYLRRESLILEGAAKSSRTKASKKTAASEVVDLSPSKPDSASLGRSLRQLMLEARWRLLHVWGSRAWWVGVVILVVMGVVSSFTQIIWHAEGPMAPRLEMLLPLLKDVIFLVIAFVIAALTGLVCRRDQVPGFEDMLAATPAPDYLRLFGVALTVFAMTVLLALLPGLSGIFAVLLSAPASVDVGQAFTYQLLIVTAPLLELSMMVLLVHALFRHAGFAYSMSMFVTFILVLNHELELVHYPPYEVGITAHIQLSALSGWEPWIGYLFALDGFKVALAVLMVGLAALWVPRGLDSRMSRGFALIRSRLIAPQGALVACSALFLLGLGTVLEDKLVVQGGYQSPEQLKREDAAWEAYWLPKASEFEVSGGDLKISINPDNQTVEAEWQLLQVQVDGQGLYFELPNGFVLVNALVDGREVTAEQRYDHMSLPISGCPEPGCNIKLSWQLTAPGWSAEGEPSGLTPGGVWLQASDIVPRLGIDPERILRVPAEREALGLSREFTLPTAQLATTLEGAAPSGDWRWQVRIKSADKPVFSEHGSTTGPLDFVIQWAPDTELAVFDGFEIAHDSSRSTMVPAIAKDVGQMQACVNERLGTDIEIKRIAQWPRGLGETRASGTLLQLSEGPHWDIADEGTGRWLRRVDIARALARQHLVARSDLRRIASSAWLSDGVSGAIGLLCVAEIDGIEVLDDVLVRYSDKTTRDLAGSEIPVERLSTAPISGWARYYAPVAALDWTLHQTPESLSAILDDIQQQKNIESVLNAYVGVTRTQNMLGAPLSSALTVEYLETGQIRLDGQRWRWEKGGWQPVTETASYRLLTDINELDAEVINENMLIDRLPSKQVLALDVWPSYQRDPAQNLLGRTKVPAK</sequence>
<keyword evidence="1" id="KW-1133">Transmembrane helix</keyword>
<evidence type="ECO:0000256" key="1">
    <source>
        <dbReference type="SAM" id="Phobius"/>
    </source>
</evidence>
<gene>
    <name evidence="2" type="ORF">M8T91_09030</name>
</gene>
<feature type="transmembrane region" description="Helical" evidence="1">
    <location>
        <begin position="530"/>
        <end position="556"/>
    </location>
</feature>
<dbReference type="RefSeq" id="WP_301418915.1">
    <property type="nucleotide sequence ID" value="NZ_CP098023.1"/>
</dbReference>
<dbReference type="EMBL" id="CP098023">
    <property type="protein sequence ID" value="WKD51545.1"/>
    <property type="molecule type" value="Genomic_DNA"/>
</dbReference>
<feature type="transmembrane region" description="Helical" evidence="1">
    <location>
        <begin position="455"/>
        <end position="476"/>
    </location>
</feature>
<organism evidence="2 3">
    <name type="scientific">Microbulbifer spongiae</name>
    <dbReference type="NCBI Taxonomy" id="2944933"/>
    <lineage>
        <taxon>Bacteria</taxon>
        <taxon>Pseudomonadati</taxon>
        <taxon>Pseudomonadota</taxon>
        <taxon>Gammaproteobacteria</taxon>
        <taxon>Cellvibrionales</taxon>
        <taxon>Microbulbiferaceae</taxon>
        <taxon>Microbulbifer</taxon>
    </lineage>
</organism>
<feature type="transmembrane region" description="Helical" evidence="1">
    <location>
        <begin position="187"/>
        <end position="207"/>
    </location>
</feature>
<keyword evidence="1" id="KW-0472">Membrane</keyword>
<evidence type="ECO:0000313" key="2">
    <source>
        <dbReference type="EMBL" id="WKD51545.1"/>
    </source>
</evidence>
<keyword evidence="3" id="KW-1185">Reference proteome</keyword>
<protein>
    <recommendedName>
        <fullName evidence="4">ABC transporter permease</fullName>
    </recommendedName>
</protein>
<dbReference type="Proteomes" id="UP001321520">
    <property type="component" value="Chromosome"/>
</dbReference>
<feature type="transmembrane region" description="Helical" evidence="1">
    <location>
        <begin position="60"/>
        <end position="80"/>
    </location>
</feature>
<feature type="transmembrane region" description="Helical" evidence="1">
    <location>
        <begin position="483"/>
        <end position="501"/>
    </location>
</feature>
<feature type="transmembrane region" description="Helical" evidence="1">
    <location>
        <begin position="576"/>
        <end position="597"/>
    </location>
</feature>
<feature type="transmembrane region" description="Helical" evidence="1">
    <location>
        <begin position="333"/>
        <end position="355"/>
    </location>
</feature>
<feature type="transmembrane region" description="Helical" evidence="1">
    <location>
        <begin position="111"/>
        <end position="136"/>
    </location>
</feature>
<feature type="transmembrane region" description="Helical" evidence="1">
    <location>
        <begin position="156"/>
        <end position="175"/>
    </location>
</feature>
<feature type="transmembrane region" description="Helical" evidence="1">
    <location>
        <begin position="375"/>
        <end position="392"/>
    </location>
</feature>